<reference evidence="1" key="1">
    <citation type="journal article" date="2019" name="PLoS Negl. Trop. Dis.">
        <title>Revisiting the worldwide diversity of Leptospira species in the environment.</title>
        <authorList>
            <person name="Vincent A.T."/>
            <person name="Schiettekatte O."/>
            <person name="Bourhy P."/>
            <person name="Veyrier F.J."/>
            <person name="Picardeau M."/>
        </authorList>
    </citation>
    <scope>NUCLEOTIDE SEQUENCE [LARGE SCALE GENOMIC DNA]</scope>
    <source>
        <strain evidence="1">201800277</strain>
    </source>
</reference>
<comment type="caution">
    <text evidence="1">The sequence shown here is derived from an EMBL/GenBank/DDBJ whole genome shotgun (WGS) entry which is preliminary data.</text>
</comment>
<name>A0A2M9Y4M7_9LEPT</name>
<dbReference type="EMBL" id="RQFP01000001">
    <property type="protein sequence ID" value="TGK96506.1"/>
    <property type="molecule type" value="Genomic_DNA"/>
</dbReference>
<organism evidence="1 2">
    <name type="scientific">Leptospira brenneri</name>
    <dbReference type="NCBI Taxonomy" id="2023182"/>
    <lineage>
        <taxon>Bacteria</taxon>
        <taxon>Pseudomonadati</taxon>
        <taxon>Spirochaetota</taxon>
        <taxon>Spirochaetia</taxon>
        <taxon>Leptospirales</taxon>
        <taxon>Leptospiraceae</taxon>
        <taxon>Leptospira</taxon>
    </lineage>
</organism>
<evidence type="ECO:0008006" key="3">
    <source>
        <dbReference type="Google" id="ProtNLM"/>
    </source>
</evidence>
<gene>
    <name evidence="1" type="ORF">EHQ30_07855</name>
</gene>
<protein>
    <recommendedName>
        <fullName evidence="3">DUF1795 domain-containing protein</fullName>
    </recommendedName>
</protein>
<keyword evidence="2" id="KW-1185">Reference proteome</keyword>
<evidence type="ECO:0000313" key="2">
    <source>
        <dbReference type="Proteomes" id="UP000297891"/>
    </source>
</evidence>
<dbReference type="Proteomes" id="UP000297891">
    <property type="component" value="Unassembled WGS sequence"/>
</dbReference>
<evidence type="ECO:0000313" key="1">
    <source>
        <dbReference type="EMBL" id="TGK96506.1"/>
    </source>
</evidence>
<sequence>MWIHLECERNLISIRKRNPETEDFLTIINIKAQPSDLEFNNILADLCKYLFRVAIAVKNFDYLVEPKTVKINDNLAGYALFSYTILDENQNQTKVVSAIWVFPMKDFFYLIGSGMVNDNFEPILDEIKQILGTFKIKKR</sequence>
<dbReference type="AlphaFoldDB" id="A0A2M9Y4M7"/>
<dbReference type="OrthoDB" id="337480at2"/>
<accession>A0A2M9Y4M7</accession>
<proteinExistence type="predicted"/>